<comment type="caution">
    <text evidence="14">The sequence shown here is derived from an EMBL/GenBank/DDBJ whole genome shotgun (WGS) entry which is preliminary data.</text>
</comment>
<dbReference type="Proteomes" id="UP000297737">
    <property type="component" value="Unassembled WGS sequence"/>
</dbReference>
<dbReference type="PROSITE" id="PS01331">
    <property type="entry name" value="THYMIDYLATE_KINASE"/>
    <property type="match status" value="1"/>
</dbReference>
<evidence type="ECO:0000256" key="6">
    <source>
        <dbReference type="ARBA" id="ARBA00022741"/>
    </source>
</evidence>
<reference evidence="14 15" key="1">
    <citation type="submission" date="2019-02" db="EMBL/GenBank/DDBJ databases">
        <title>Polymorphobacter sp. isolated from the lake at the Tibet of China.</title>
        <authorList>
            <person name="Li A."/>
        </authorList>
    </citation>
    <scope>NUCLEOTIDE SEQUENCE [LARGE SCALE GENOMIC DNA]</scope>
    <source>
        <strain evidence="14 15">DJ1R-1</strain>
    </source>
</reference>
<dbReference type="GO" id="GO:0006235">
    <property type="term" value="P:dTTP biosynthetic process"/>
    <property type="evidence" value="ECO:0007669"/>
    <property type="project" value="UniProtKB-UniRule"/>
</dbReference>
<feature type="binding site" evidence="12">
    <location>
        <begin position="11"/>
        <end position="18"/>
    </location>
    <ligand>
        <name>ATP</name>
        <dbReference type="ChEBI" id="CHEBI:30616"/>
    </ligand>
</feature>
<organism evidence="14 15">
    <name type="scientific">Glacieibacterium arshaanense</name>
    <dbReference type="NCBI Taxonomy" id="2511025"/>
    <lineage>
        <taxon>Bacteria</taxon>
        <taxon>Pseudomonadati</taxon>
        <taxon>Pseudomonadota</taxon>
        <taxon>Alphaproteobacteria</taxon>
        <taxon>Sphingomonadales</taxon>
        <taxon>Sphingosinicellaceae</taxon>
        <taxon>Glacieibacterium</taxon>
    </lineage>
</organism>
<dbReference type="GO" id="GO:0006227">
    <property type="term" value="P:dUDP biosynthetic process"/>
    <property type="evidence" value="ECO:0007669"/>
    <property type="project" value="TreeGrafter"/>
</dbReference>
<dbReference type="Gene3D" id="3.40.50.300">
    <property type="entry name" value="P-loop containing nucleotide triphosphate hydrolases"/>
    <property type="match status" value="1"/>
</dbReference>
<dbReference type="InterPro" id="IPR018095">
    <property type="entry name" value="Thymidylate_kin_CS"/>
</dbReference>
<keyword evidence="8 12" id="KW-0067">ATP-binding</keyword>
<dbReference type="GO" id="GO:0005829">
    <property type="term" value="C:cytosol"/>
    <property type="evidence" value="ECO:0007669"/>
    <property type="project" value="TreeGrafter"/>
</dbReference>
<keyword evidence="4 12" id="KW-0808">Transferase</keyword>
<dbReference type="RefSeq" id="WP_135245044.1">
    <property type="nucleotide sequence ID" value="NZ_SIHO01000001.1"/>
</dbReference>
<evidence type="ECO:0000256" key="8">
    <source>
        <dbReference type="ARBA" id="ARBA00022840"/>
    </source>
</evidence>
<comment type="similarity">
    <text evidence="1 12">Belongs to the thymidylate kinase family.</text>
</comment>
<dbReference type="PANTHER" id="PTHR10344:SF4">
    <property type="entry name" value="UMP-CMP KINASE 2, MITOCHONDRIAL"/>
    <property type="match status" value="1"/>
</dbReference>
<keyword evidence="7 12" id="KW-0418">Kinase</keyword>
<evidence type="ECO:0000256" key="2">
    <source>
        <dbReference type="ARBA" id="ARBA00012980"/>
    </source>
</evidence>
<keyword evidence="15" id="KW-1185">Reference proteome</keyword>
<dbReference type="CDD" id="cd01672">
    <property type="entry name" value="TMPK"/>
    <property type="match status" value="1"/>
</dbReference>
<dbReference type="Pfam" id="PF02223">
    <property type="entry name" value="Thymidylate_kin"/>
    <property type="match status" value="1"/>
</dbReference>
<keyword evidence="6 12" id="KW-0547">Nucleotide-binding</keyword>
<dbReference type="GO" id="GO:0006233">
    <property type="term" value="P:dTDP biosynthetic process"/>
    <property type="evidence" value="ECO:0007669"/>
    <property type="project" value="InterPro"/>
</dbReference>
<dbReference type="InterPro" id="IPR039430">
    <property type="entry name" value="Thymidylate_kin-like_dom"/>
</dbReference>
<feature type="domain" description="Thymidylate kinase-like" evidence="13">
    <location>
        <begin position="9"/>
        <end position="194"/>
    </location>
</feature>
<evidence type="ECO:0000256" key="11">
    <source>
        <dbReference type="ARBA" id="ARBA00057735"/>
    </source>
</evidence>
<gene>
    <name evidence="12" type="primary">tmk</name>
    <name evidence="14" type="ORF">EUV02_04825</name>
</gene>
<dbReference type="OrthoDB" id="9774907at2"/>
<dbReference type="EC" id="2.7.4.9" evidence="2 12"/>
<evidence type="ECO:0000313" key="15">
    <source>
        <dbReference type="Proteomes" id="UP000297737"/>
    </source>
</evidence>
<dbReference type="InterPro" id="IPR018094">
    <property type="entry name" value="Thymidylate_kinase"/>
</dbReference>
<name>A0A4Y9ERQ0_9SPHN</name>
<proteinExistence type="inferred from homology"/>
<keyword evidence="5 12" id="KW-0545">Nucleotide biosynthesis</keyword>
<dbReference type="PANTHER" id="PTHR10344">
    <property type="entry name" value="THYMIDYLATE KINASE"/>
    <property type="match status" value="1"/>
</dbReference>
<protein>
    <recommendedName>
        <fullName evidence="3 12">Thymidylate kinase</fullName>
        <ecNumber evidence="2 12">2.7.4.9</ecNumber>
    </recommendedName>
    <alternativeName>
        <fullName evidence="9 12">dTMP kinase</fullName>
    </alternativeName>
</protein>
<evidence type="ECO:0000259" key="13">
    <source>
        <dbReference type="Pfam" id="PF02223"/>
    </source>
</evidence>
<comment type="function">
    <text evidence="11 12">Phosphorylation of dTMP to form dTDP in both de novo and salvage pathways of dTTP synthesis.</text>
</comment>
<sequence length="209" mass="22596">MTRGRFISLEGGEGAGKSTQLNLLAERLVDAGIKLVTTREPGGTKGAETIRELFVSGATDRWDAATEACLVNAARADHVARLIRPALDRGDWVLCDRYADSTFAYQGGDKGVADADLQALHRVATGDLWPDLTLLLDLPVETGLARTLKRIGGATRFEAHDISFHQRVAARFHARAAAEPRRIRTINADIDAHHVAAAIWAEVAPLLPC</sequence>
<dbReference type="AlphaFoldDB" id="A0A4Y9ERQ0"/>
<dbReference type="EMBL" id="SIHO01000001">
    <property type="protein sequence ID" value="TFU06321.1"/>
    <property type="molecule type" value="Genomic_DNA"/>
</dbReference>
<evidence type="ECO:0000256" key="12">
    <source>
        <dbReference type="HAMAP-Rule" id="MF_00165"/>
    </source>
</evidence>
<evidence type="ECO:0000256" key="10">
    <source>
        <dbReference type="ARBA" id="ARBA00048743"/>
    </source>
</evidence>
<comment type="catalytic activity">
    <reaction evidence="10 12">
        <text>dTMP + ATP = dTDP + ADP</text>
        <dbReference type="Rhea" id="RHEA:13517"/>
        <dbReference type="ChEBI" id="CHEBI:30616"/>
        <dbReference type="ChEBI" id="CHEBI:58369"/>
        <dbReference type="ChEBI" id="CHEBI:63528"/>
        <dbReference type="ChEBI" id="CHEBI:456216"/>
        <dbReference type="EC" id="2.7.4.9"/>
    </reaction>
</comment>
<dbReference type="NCBIfam" id="TIGR00041">
    <property type="entry name" value="DTMP_kinase"/>
    <property type="match status" value="1"/>
</dbReference>
<dbReference type="FunFam" id="3.40.50.300:FF:000225">
    <property type="entry name" value="Thymidylate kinase"/>
    <property type="match status" value="1"/>
</dbReference>
<dbReference type="GO" id="GO:0004798">
    <property type="term" value="F:dTMP kinase activity"/>
    <property type="evidence" value="ECO:0007669"/>
    <property type="project" value="UniProtKB-UniRule"/>
</dbReference>
<evidence type="ECO:0000256" key="3">
    <source>
        <dbReference type="ARBA" id="ARBA00017144"/>
    </source>
</evidence>
<evidence type="ECO:0000256" key="4">
    <source>
        <dbReference type="ARBA" id="ARBA00022679"/>
    </source>
</evidence>
<dbReference type="SUPFAM" id="SSF52540">
    <property type="entry name" value="P-loop containing nucleoside triphosphate hydrolases"/>
    <property type="match status" value="1"/>
</dbReference>
<dbReference type="GO" id="GO:0005524">
    <property type="term" value="F:ATP binding"/>
    <property type="evidence" value="ECO:0007669"/>
    <property type="project" value="UniProtKB-UniRule"/>
</dbReference>
<dbReference type="HAMAP" id="MF_00165">
    <property type="entry name" value="Thymidylate_kinase"/>
    <property type="match status" value="1"/>
</dbReference>
<accession>A0A4Y9ERQ0</accession>
<evidence type="ECO:0000256" key="9">
    <source>
        <dbReference type="ARBA" id="ARBA00029962"/>
    </source>
</evidence>
<evidence type="ECO:0000256" key="7">
    <source>
        <dbReference type="ARBA" id="ARBA00022777"/>
    </source>
</evidence>
<evidence type="ECO:0000313" key="14">
    <source>
        <dbReference type="EMBL" id="TFU06321.1"/>
    </source>
</evidence>
<dbReference type="InterPro" id="IPR027417">
    <property type="entry name" value="P-loop_NTPase"/>
</dbReference>
<evidence type="ECO:0000256" key="5">
    <source>
        <dbReference type="ARBA" id="ARBA00022727"/>
    </source>
</evidence>
<evidence type="ECO:0000256" key="1">
    <source>
        <dbReference type="ARBA" id="ARBA00009776"/>
    </source>
</evidence>